<accession>A0ABT8W8N5</accession>
<keyword evidence="2" id="KW-0808">Transferase</keyword>
<evidence type="ECO:0000313" key="3">
    <source>
        <dbReference type="Proteomes" id="UP001176883"/>
    </source>
</evidence>
<name>A0ABT8W8N5_9FLAO</name>
<proteinExistence type="predicted"/>
<evidence type="ECO:0000259" key="1">
    <source>
        <dbReference type="Pfam" id="PF00534"/>
    </source>
</evidence>
<dbReference type="EMBL" id="JAUOEK010000072">
    <property type="protein sequence ID" value="MDO5969490.1"/>
    <property type="molecule type" value="Genomic_DNA"/>
</dbReference>
<dbReference type="GO" id="GO:0016757">
    <property type="term" value="F:glycosyltransferase activity"/>
    <property type="evidence" value="ECO:0007669"/>
    <property type="project" value="UniProtKB-KW"/>
</dbReference>
<dbReference type="EC" id="2.4.-.-" evidence="2"/>
<dbReference type="Pfam" id="PF00534">
    <property type="entry name" value="Glycos_transf_1"/>
    <property type="match status" value="1"/>
</dbReference>
<keyword evidence="2" id="KW-0328">Glycosyltransferase</keyword>
<keyword evidence="3" id="KW-1185">Reference proteome</keyword>
<dbReference type="InterPro" id="IPR001296">
    <property type="entry name" value="Glyco_trans_1"/>
</dbReference>
<gene>
    <name evidence="2" type="ORF">Q4Q35_06705</name>
</gene>
<comment type="caution">
    <text evidence="2">The sequence shown here is derived from an EMBL/GenBank/DDBJ whole genome shotgun (WGS) entry which is preliminary data.</text>
</comment>
<evidence type="ECO:0000313" key="2">
    <source>
        <dbReference type="EMBL" id="MDO5969490.1"/>
    </source>
</evidence>
<dbReference type="Gene3D" id="3.40.50.2000">
    <property type="entry name" value="Glycogen Phosphorylase B"/>
    <property type="match status" value="2"/>
</dbReference>
<feature type="domain" description="Glycosyl transferase family 1" evidence="1">
    <location>
        <begin position="197"/>
        <end position="358"/>
    </location>
</feature>
<reference evidence="2" key="1">
    <citation type="submission" date="2023-07" db="EMBL/GenBank/DDBJ databases">
        <title>Two novel species in the genus Flavivirga.</title>
        <authorList>
            <person name="Kwon K."/>
        </authorList>
    </citation>
    <scope>NUCLEOTIDE SEQUENCE</scope>
    <source>
        <strain evidence="2">KCTC 52353</strain>
    </source>
</reference>
<dbReference type="InterPro" id="IPR050194">
    <property type="entry name" value="Glycosyltransferase_grp1"/>
</dbReference>
<organism evidence="2 3">
    <name type="scientific">Flavivirga aquimarina</name>
    <dbReference type="NCBI Taxonomy" id="2027862"/>
    <lineage>
        <taxon>Bacteria</taxon>
        <taxon>Pseudomonadati</taxon>
        <taxon>Bacteroidota</taxon>
        <taxon>Flavobacteriia</taxon>
        <taxon>Flavobacteriales</taxon>
        <taxon>Flavobacteriaceae</taxon>
        <taxon>Flavivirga</taxon>
    </lineage>
</organism>
<dbReference type="Proteomes" id="UP001176883">
    <property type="component" value="Unassembled WGS sequence"/>
</dbReference>
<dbReference type="PANTHER" id="PTHR45947">
    <property type="entry name" value="SULFOQUINOVOSYL TRANSFERASE SQD2"/>
    <property type="match status" value="1"/>
</dbReference>
<dbReference type="SUPFAM" id="SSF53756">
    <property type="entry name" value="UDP-Glycosyltransferase/glycogen phosphorylase"/>
    <property type="match status" value="1"/>
</dbReference>
<protein>
    <submittedName>
        <fullName evidence="2">Glycosyltransferase</fullName>
        <ecNumber evidence="2">2.4.-.-</ecNumber>
    </submittedName>
</protein>
<dbReference type="PANTHER" id="PTHR45947:SF3">
    <property type="entry name" value="SULFOQUINOVOSYL TRANSFERASE SQD2"/>
    <property type="match status" value="1"/>
</dbReference>
<sequence length="382" mass="44050">MYKILFILMPVEGYGAEKSLLSNIIYLKNQNLIDPLIIINKKSPSLELLLQKENIRFFKIPFNCFIKASTKGVIGSIKPHVKYIVNKILAMVFSSYLQFFNKSKIDFVYTNTLTSFYGLFLSRKLKVKHILHIREVIGEQFDFTLDFGTEKTYNKLKKNTSLFICNSEYTKNYYSKYFNTNSLKVVPNPIRLDEFTNEKKAKREKIKLICLGRYYEDKNQMELLKAVKLLSERGVTDFKLDLFGDGILESTFLQFIETNNLKDLISINGYTSDISSLLAKYDIAIVPSRFEAFGRVTIEYILSGLAVIGNDSGNTKYLINHQESGLIYKYGNEMDLSEKIELLLDNKELRHNLAKNAKIQIGNTFSVKNSSEELYKALKSLK</sequence>
<dbReference type="RefSeq" id="WP_303277181.1">
    <property type="nucleotide sequence ID" value="NZ_JAUOEK010000072.1"/>
</dbReference>